<keyword evidence="1" id="KW-0732">Signal</keyword>
<dbReference type="NCBIfam" id="TIGR03302">
    <property type="entry name" value="OM_YfiO"/>
    <property type="match status" value="1"/>
</dbReference>
<organism evidence="5 6">
    <name type="scientific">Phaeocystidibacter marisrubri</name>
    <dbReference type="NCBI Taxonomy" id="1577780"/>
    <lineage>
        <taxon>Bacteria</taxon>
        <taxon>Pseudomonadati</taxon>
        <taxon>Bacteroidota</taxon>
        <taxon>Flavobacteriia</taxon>
        <taxon>Flavobacteriales</taxon>
        <taxon>Phaeocystidibacteraceae</taxon>
        <taxon>Phaeocystidibacter</taxon>
    </lineage>
</organism>
<evidence type="ECO:0000313" key="5">
    <source>
        <dbReference type="EMBL" id="KAB2817762.1"/>
    </source>
</evidence>
<dbReference type="AlphaFoldDB" id="A0A6L3ZIE0"/>
<evidence type="ECO:0000256" key="3">
    <source>
        <dbReference type="ARBA" id="ARBA00023237"/>
    </source>
</evidence>
<gene>
    <name evidence="5" type="primary">bamD</name>
    <name evidence="5" type="ORF">F8C82_04980</name>
</gene>
<protein>
    <submittedName>
        <fullName evidence="5">Outer membrane protein assembly factor BamD</fullName>
    </submittedName>
</protein>
<sequence length="265" mass="31674">MFRKTGLYIFVISTMILFTGCNEYQRVLKSTDLEYKYDKALEYYENGEYNYSFGLFDELRTLYQGTMRVRDVYYYYSSSLYHLEDYILAGYHFKTFAQTFPRHEKAEEAAFLAAKCYYLEAPKYSLDQSYTYKAMNELQLFINTHSGSIFIPECNEMVDELRAKLERKSFEIAHQYYHTQRYQAAVVSFNNTLNDFPDTPYREEAMYYRMVSAFKLAENSVLDKQQARFREARTAYLDFIRAYPESEFREDADDVNQDIEEFLNG</sequence>
<keyword evidence="3" id="KW-0998">Cell outer membrane</keyword>
<dbReference type="EMBL" id="WBVQ01000001">
    <property type="protein sequence ID" value="KAB2817762.1"/>
    <property type="molecule type" value="Genomic_DNA"/>
</dbReference>
<dbReference type="Pfam" id="PF13525">
    <property type="entry name" value="YfiO"/>
    <property type="match status" value="1"/>
</dbReference>
<keyword evidence="2" id="KW-0472">Membrane</keyword>
<dbReference type="Gene3D" id="1.25.40.10">
    <property type="entry name" value="Tetratricopeptide repeat domain"/>
    <property type="match status" value="1"/>
</dbReference>
<accession>A0A6L3ZIE0</accession>
<dbReference type="PROSITE" id="PS51257">
    <property type="entry name" value="PROKAR_LIPOPROTEIN"/>
    <property type="match status" value="1"/>
</dbReference>
<dbReference type="InterPro" id="IPR039565">
    <property type="entry name" value="BamD-like"/>
</dbReference>
<evidence type="ECO:0000259" key="4">
    <source>
        <dbReference type="Pfam" id="PF13525"/>
    </source>
</evidence>
<proteinExistence type="predicted"/>
<dbReference type="InterPro" id="IPR017689">
    <property type="entry name" value="BamD"/>
</dbReference>
<dbReference type="OrthoDB" id="9770761at2"/>
<dbReference type="RefSeq" id="WP_151692450.1">
    <property type="nucleotide sequence ID" value="NZ_BMGX01000002.1"/>
</dbReference>
<dbReference type="InterPro" id="IPR011990">
    <property type="entry name" value="TPR-like_helical_dom_sf"/>
</dbReference>
<evidence type="ECO:0000313" key="6">
    <source>
        <dbReference type="Proteomes" id="UP000484164"/>
    </source>
</evidence>
<name>A0A6L3ZIE0_9FLAO</name>
<keyword evidence="6" id="KW-1185">Reference proteome</keyword>
<feature type="domain" description="Outer membrane lipoprotein BamD-like" evidence="4">
    <location>
        <begin position="37"/>
        <end position="219"/>
    </location>
</feature>
<evidence type="ECO:0000256" key="2">
    <source>
        <dbReference type="ARBA" id="ARBA00023136"/>
    </source>
</evidence>
<dbReference type="Proteomes" id="UP000484164">
    <property type="component" value="Unassembled WGS sequence"/>
</dbReference>
<dbReference type="SUPFAM" id="SSF48452">
    <property type="entry name" value="TPR-like"/>
    <property type="match status" value="1"/>
</dbReference>
<evidence type="ECO:0000256" key="1">
    <source>
        <dbReference type="ARBA" id="ARBA00022729"/>
    </source>
</evidence>
<reference evidence="5 6" key="1">
    <citation type="submission" date="2019-10" db="EMBL/GenBank/DDBJ databases">
        <title>Genome sequence of Phaeocystidibacter marisrubri JCM30614 (type strain).</title>
        <authorList>
            <person name="Bowman J.P."/>
        </authorList>
    </citation>
    <scope>NUCLEOTIDE SEQUENCE [LARGE SCALE GENOMIC DNA]</scope>
    <source>
        <strain evidence="5 6">JCM 30614</strain>
    </source>
</reference>
<comment type="caution">
    <text evidence="5">The sequence shown here is derived from an EMBL/GenBank/DDBJ whole genome shotgun (WGS) entry which is preliminary data.</text>
</comment>